<reference evidence="2 3" key="1">
    <citation type="submission" date="2021-07" db="EMBL/GenBank/DDBJ databases">
        <authorList>
            <person name="Palmer J.M."/>
        </authorList>
    </citation>
    <scope>NUCLEOTIDE SEQUENCE [LARGE SCALE GENOMIC DNA]</scope>
    <source>
        <strain evidence="2 3">AT_MEX2019</strain>
        <tissue evidence="2">Muscle</tissue>
    </source>
</reference>
<dbReference type="EMBL" id="JAHUTI010092405">
    <property type="protein sequence ID" value="MED6262378.1"/>
    <property type="molecule type" value="Genomic_DNA"/>
</dbReference>
<dbReference type="PANTHER" id="PTHR33480">
    <property type="entry name" value="SET DOMAIN-CONTAINING PROTEIN-RELATED"/>
    <property type="match status" value="1"/>
</dbReference>
<evidence type="ECO:0000313" key="3">
    <source>
        <dbReference type="Proteomes" id="UP001345963"/>
    </source>
</evidence>
<evidence type="ECO:0000256" key="1">
    <source>
        <dbReference type="SAM" id="MobiDB-lite"/>
    </source>
</evidence>
<comment type="caution">
    <text evidence="2">The sequence shown here is derived from an EMBL/GenBank/DDBJ whole genome shotgun (WGS) entry which is preliminary data.</text>
</comment>
<dbReference type="CDD" id="cd00029">
    <property type="entry name" value="C1"/>
    <property type="match status" value="1"/>
</dbReference>
<sequence>GIEVQYQEKSSNFDSFNNVFNTIHDEEIRGRKRKRGTMTPGVQERECKNHKIDKVELSSFDKCSVCHGPYSSLKWWGLKCKVCTTVWHANCLGKTEKRQKILDEYETTDEETDDYRDPDYVPDSKSDTEDEITCVPSPILVAAEPSTIKSKILNKANTPITENSPQGTSSDKHSDMGNYDSLVKGQNFCFFCKKGHFKIARHFKTHEKEDPDIARALSFSPVSKKRKELLEQLRNRGNFMYNNEILQKGRGSLKVKRAAKSDKCKYEYCIHCKGMFLRKELWRHMRRCSFNTEEEEKGNGKKRILGLASILKSSSLGTVESDVLKLLSRMHDDDITCVIRNDVCLLRFVESLYSKHGHDPSKHEYIRQKSRELGRRRVGEVSKMKLINFQDRASPTIHEKVGLSEYEQKLCSYFERVELKGKRGRKVAVLLTPEMTSALNLLVEKRSECGIPDDNTYLFAIPNCLTHYRGHDTLRKFSEECGAEKPEYLRSTKLRKEIATTSQILNLRKNELDQLADFMGHDIAVHRQFYRLSEPTVQQAKISKLLLALEKGKLRELQGKSLDDIEVGYAIMEKTADWTDFLKTHIDSLHKEGKSQKALA</sequence>
<proteinExistence type="predicted"/>
<feature type="non-terminal residue" evidence="2">
    <location>
        <position position="1"/>
    </location>
</feature>
<protein>
    <submittedName>
        <fullName evidence="2">Uncharacterized protein</fullName>
    </submittedName>
</protein>
<name>A0ABU7CL92_9TELE</name>
<dbReference type="Proteomes" id="UP001345963">
    <property type="component" value="Unassembled WGS sequence"/>
</dbReference>
<feature type="compositionally biased region" description="Basic and acidic residues" evidence="1">
    <location>
        <begin position="115"/>
        <end position="127"/>
    </location>
</feature>
<organism evidence="2 3">
    <name type="scientific">Ataeniobius toweri</name>
    <dbReference type="NCBI Taxonomy" id="208326"/>
    <lineage>
        <taxon>Eukaryota</taxon>
        <taxon>Metazoa</taxon>
        <taxon>Chordata</taxon>
        <taxon>Craniata</taxon>
        <taxon>Vertebrata</taxon>
        <taxon>Euteleostomi</taxon>
        <taxon>Actinopterygii</taxon>
        <taxon>Neopterygii</taxon>
        <taxon>Teleostei</taxon>
        <taxon>Neoteleostei</taxon>
        <taxon>Acanthomorphata</taxon>
        <taxon>Ovalentaria</taxon>
        <taxon>Atherinomorphae</taxon>
        <taxon>Cyprinodontiformes</taxon>
        <taxon>Goodeidae</taxon>
        <taxon>Ataeniobius</taxon>
    </lineage>
</organism>
<feature type="region of interest" description="Disordered" evidence="1">
    <location>
        <begin position="105"/>
        <end position="131"/>
    </location>
</feature>
<accession>A0ABU7CL92</accession>
<feature type="region of interest" description="Disordered" evidence="1">
    <location>
        <begin position="154"/>
        <end position="175"/>
    </location>
</feature>
<dbReference type="InterPro" id="IPR046349">
    <property type="entry name" value="C1-like_sf"/>
</dbReference>
<feature type="compositionally biased region" description="Polar residues" evidence="1">
    <location>
        <begin position="155"/>
        <end position="169"/>
    </location>
</feature>
<dbReference type="Gene3D" id="3.30.60.20">
    <property type="match status" value="1"/>
</dbReference>
<feature type="compositionally biased region" description="Acidic residues" evidence="1">
    <location>
        <begin position="105"/>
        <end position="114"/>
    </location>
</feature>
<dbReference type="SUPFAM" id="SSF57889">
    <property type="entry name" value="Cysteine-rich domain"/>
    <property type="match status" value="1"/>
</dbReference>
<keyword evidence="3" id="KW-1185">Reference proteome</keyword>
<evidence type="ECO:0000313" key="2">
    <source>
        <dbReference type="EMBL" id="MED6262378.1"/>
    </source>
</evidence>
<gene>
    <name evidence="2" type="ORF">ATANTOWER_018724</name>
</gene>
<dbReference type="PANTHER" id="PTHR33480:SF5">
    <property type="entry name" value="SI:DKEY-51D8.9"/>
    <property type="match status" value="1"/>
</dbReference>